<dbReference type="InterPro" id="IPR000914">
    <property type="entry name" value="SBP_5_dom"/>
</dbReference>
<proteinExistence type="inferred from homology"/>
<dbReference type="CDD" id="cd08500">
    <property type="entry name" value="PBP2_NikA_DppA_OppA_like_4"/>
    <property type="match status" value="1"/>
</dbReference>
<dbReference type="PANTHER" id="PTHR30290">
    <property type="entry name" value="PERIPLASMIC BINDING COMPONENT OF ABC TRANSPORTER"/>
    <property type="match status" value="1"/>
</dbReference>
<comment type="similarity">
    <text evidence="2">Belongs to the bacterial solute-binding protein 5 family.</text>
</comment>
<dbReference type="Gene3D" id="3.40.190.10">
    <property type="entry name" value="Periplasmic binding protein-like II"/>
    <property type="match status" value="1"/>
</dbReference>
<comment type="subcellular location">
    <subcellularLocation>
        <location evidence="1">Periplasm</location>
    </subcellularLocation>
</comment>
<evidence type="ECO:0000256" key="2">
    <source>
        <dbReference type="ARBA" id="ARBA00005695"/>
    </source>
</evidence>
<evidence type="ECO:0000256" key="3">
    <source>
        <dbReference type="SAM" id="SignalP"/>
    </source>
</evidence>
<name>A0A6B0TJ16_9RHOB</name>
<dbReference type="Pfam" id="PF00496">
    <property type="entry name" value="SBP_bac_5"/>
    <property type="match status" value="1"/>
</dbReference>
<feature type="chain" id="PRO_5025383390" description="Solute-binding protein family 5 domain-containing protein" evidence="3">
    <location>
        <begin position="21"/>
        <end position="601"/>
    </location>
</feature>
<evidence type="ECO:0000256" key="1">
    <source>
        <dbReference type="ARBA" id="ARBA00004418"/>
    </source>
</evidence>
<keyword evidence="3" id="KW-0732">Signal</keyword>
<keyword evidence="6" id="KW-1185">Reference proteome</keyword>
<dbReference type="GO" id="GO:0030288">
    <property type="term" value="C:outer membrane-bounded periplasmic space"/>
    <property type="evidence" value="ECO:0007669"/>
    <property type="project" value="UniProtKB-ARBA"/>
</dbReference>
<dbReference type="SUPFAM" id="SSF53850">
    <property type="entry name" value="Periplasmic binding protein-like II"/>
    <property type="match status" value="1"/>
</dbReference>
<dbReference type="EMBL" id="WUWG01000001">
    <property type="protein sequence ID" value="MXU64400.1"/>
    <property type="molecule type" value="Genomic_DNA"/>
</dbReference>
<reference evidence="5 6" key="1">
    <citation type="submission" date="2019-12" db="EMBL/GenBank/DDBJ databases">
        <title>Strain KN286 was isolated from seawater, which was collected from Caroline Seamount in the tropical western Pacific.</title>
        <authorList>
            <person name="Wang Q."/>
        </authorList>
    </citation>
    <scope>NUCLEOTIDE SEQUENCE [LARGE SCALE GENOMIC DNA]</scope>
    <source>
        <strain evidence="5 6">KN286</strain>
    </source>
</reference>
<dbReference type="InterPro" id="IPR030678">
    <property type="entry name" value="Peptide/Ni-bd"/>
</dbReference>
<dbReference type="Gene3D" id="3.10.105.10">
    <property type="entry name" value="Dipeptide-binding Protein, Domain 3"/>
    <property type="match status" value="1"/>
</dbReference>
<comment type="caution">
    <text evidence="5">The sequence shown here is derived from an EMBL/GenBank/DDBJ whole genome shotgun (WGS) entry which is preliminary data.</text>
</comment>
<dbReference type="PANTHER" id="PTHR30290:SF62">
    <property type="entry name" value="OLIGOPEPTIDE ABC TRANSPORTER, PERIPLASMIC OLIGOPEPTIDE-BINDING PROTEIN"/>
    <property type="match status" value="1"/>
</dbReference>
<dbReference type="Proteomes" id="UP000436016">
    <property type="component" value="Unassembled WGS sequence"/>
</dbReference>
<dbReference type="GO" id="GO:1904680">
    <property type="term" value="F:peptide transmembrane transporter activity"/>
    <property type="evidence" value="ECO:0007669"/>
    <property type="project" value="TreeGrafter"/>
</dbReference>
<dbReference type="PIRSF" id="PIRSF002741">
    <property type="entry name" value="MppA"/>
    <property type="match status" value="1"/>
</dbReference>
<evidence type="ECO:0000313" key="5">
    <source>
        <dbReference type="EMBL" id="MXU64400.1"/>
    </source>
</evidence>
<gene>
    <name evidence="5" type="ORF">GSH16_02990</name>
</gene>
<dbReference type="AlphaFoldDB" id="A0A6B0TJ16"/>
<dbReference type="InterPro" id="IPR039424">
    <property type="entry name" value="SBP_5"/>
</dbReference>
<evidence type="ECO:0000313" key="6">
    <source>
        <dbReference type="Proteomes" id="UP000436016"/>
    </source>
</evidence>
<organism evidence="5 6">
    <name type="scientific">Oceanomicrobium pacificus</name>
    <dbReference type="NCBI Taxonomy" id="2692916"/>
    <lineage>
        <taxon>Bacteria</taxon>
        <taxon>Pseudomonadati</taxon>
        <taxon>Pseudomonadota</taxon>
        <taxon>Alphaproteobacteria</taxon>
        <taxon>Rhodobacterales</taxon>
        <taxon>Paracoccaceae</taxon>
        <taxon>Oceanomicrobium</taxon>
    </lineage>
</organism>
<feature type="domain" description="Solute-binding protein family 5" evidence="4">
    <location>
        <begin position="98"/>
        <end position="494"/>
    </location>
</feature>
<accession>A0A6B0TJ16</accession>
<sequence>MIKSTSSLLAILAFAGTAVAADFNEAPMLAEQTASGALPPVEERLPANPRVLEPVSEVGVYGGTLTRGTAWLGAYLTENFTREPLFMWQLPDTSVGAPVPNLAESITYSEDGSSATVKLREGIRWSDGAPFTAADIEFYWNDIMLNENVAESFPGILLVDGEAPKLTVLSDTEIQFDFGKPFYFFEEAMASIWEIAWPKHYMGQFHPDHTDGATYDDLNQRLELQSGRGKVTLQAWMLDDYVEGEHYRLVRNPYYWKVDTAGNQLPYFDRANVEMVEDRQAVALGNTTGKFDLDSMWVGPQHLGLFSQAIQSGRDISVIFGDVPGMAIYFNFDQEDETLRNLFRDVSFRRAVSVAIDRDEINNVFYNGLLSPGGSAFSPVTPYFREEDYALWASHDTEQAKQLLADAGYKDLDGDGFVETPDGESFNIVVDVAQHDLYTGIVELIVTDHLADAGIKATMNVQDHTATRDRFDAGEFQMHVWDYEGSSFPLAQNFDELAPGAPNMPPFHPKASSDPVDPQFVTFGELMNGATTKPFEERKVDMQEASRLMADNAWIVHLGYFERPFIHNNRLGNAPKRLTRSDQVNDQPAWQAMMLFDATQK</sequence>
<feature type="signal peptide" evidence="3">
    <location>
        <begin position="1"/>
        <end position="20"/>
    </location>
</feature>
<dbReference type="RefSeq" id="WP_160851724.1">
    <property type="nucleotide sequence ID" value="NZ_WUWG01000001.1"/>
</dbReference>
<dbReference type="GO" id="GO:0043190">
    <property type="term" value="C:ATP-binding cassette (ABC) transporter complex"/>
    <property type="evidence" value="ECO:0007669"/>
    <property type="project" value="InterPro"/>
</dbReference>
<protein>
    <recommendedName>
        <fullName evidence="4">Solute-binding protein family 5 domain-containing protein</fullName>
    </recommendedName>
</protein>
<dbReference type="GO" id="GO:0015833">
    <property type="term" value="P:peptide transport"/>
    <property type="evidence" value="ECO:0007669"/>
    <property type="project" value="TreeGrafter"/>
</dbReference>
<evidence type="ECO:0000259" key="4">
    <source>
        <dbReference type="Pfam" id="PF00496"/>
    </source>
</evidence>